<dbReference type="Ensembl" id="ENSSLDT00000023090.1">
    <property type="protein sequence ID" value="ENSSLDP00000022368.1"/>
    <property type="gene ID" value="ENSSLDG00000017460.1"/>
</dbReference>
<feature type="signal peptide" evidence="11">
    <location>
        <begin position="1"/>
        <end position="27"/>
    </location>
</feature>
<evidence type="ECO:0000256" key="7">
    <source>
        <dbReference type="ARBA" id="ARBA00023180"/>
    </source>
</evidence>
<keyword evidence="4 10" id="KW-1133">Transmembrane helix</keyword>
<dbReference type="InterPro" id="IPR003599">
    <property type="entry name" value="Ig_sub"/>
</dbReference>
<accession>A0A3B4Y3C7</accession>
<keyword evidence="7" id="KW-0325">Glycoprotein</keyword>
<keyword evidence="14" id="KW-1185">Reference proteome</keyword>
<evidence type="ECO:0000256" key="3">
    <source>
        <dbReference type="ARBA" id="ARBA00022729"/>
    </source>
</evidence>
<evidence type="ECO:0000259" key="12">
    <source>
        <dbReference type="PROSITE" id="PS50835"/>
    </source>
</evidence>
<evidence type="ECO:0000256" key="4">
    <source>
        <dbReference type="ARBA" id="ARBA00022989"/>
    </source>
</evidence>
<dbReference type="Gene3D" id="2.60.40.10">
    <property type="entry name" value="Immunoglobulins"/>
    <property type="match status" value="1"/>
</dbReference>
<evidence type="ECO:0000256" key="11">
    <source>
        <dbReference type="SAM" id="SignalP"/>
    </source>
</evidence>
<dbReference type="CDD" id="cd00099">
    <property type="entry name" value="IgV"/>
    <property type="match status" value="1"/>
</dbReference>
<dbReference type="InterPro" id="IPR007110">
    <property type="entry name" value="Ig-like_dom"/>
</dbReference>
<keyword evidence="3 11" id="KW-0732">Signal</keyword>
<dbReference type="InterPro" id="IPR013106">
    <property type="entry name" value="Ig_V-set"/>
</dbReference>
<dbReference type="GO" id="GO:0016020">
    <property type="term" value="C:membrane"/>
    <property type="evidence" value="ECO:0007669"/>
    <property type="project" value="UniProtKB-SubCell"/>
</dbReference>
<keyword evidence="2 10" id="KW-0812">Transmembrane</keyword>
<keyword evidence="6" id="KW-1015">Disulfide bond</keyword>
<reference evidence="13" key="1">
    <citation type="submission" date="2025-08" db="UniProtKB">
        <authorList>
            <consortium name="Ensembl"/>
        </authorList>
    </citation>
    <scope>IDENTIFICATION</scope>
</reference>
<feature type="region of interest" description="Disordered" evidence="9">
    <location>
        <begin position="209"/>
        <end position="236"/>
    </location>
</feature>
<proteinExistence type="predicted"/>
<keyword evidence="8" id="KW-0393">Immunoglobulin domain</keyword>
<feature type="transmembrane region" description="Helical" evidence="10">
    <location>
        <begin position="152"/>
        <end position="173"/>
    </location>
</feature>
<evidence type="ECO:0000256" key="9">
    <source>
        <dbReference type="SAM" id="MobiDB-lite"/>
    </source>
</evidence>
<evidence type="ECO:0000256" key="6">
    <source>
        <dbReference type="ARBA" id="ARBA00023157"/>
    </source>
</evidence>
<dbReference type="PANTHER" id="PTHR13869:SF24">
    <property type="entry name" value="BASEMENT MEMBRANE-SPECIFIC HEPARAN SULFATE PROTEOGLYCAN CORE PROTEIN-LIKE"/>
    <property type="match status" value="1"/>
</dbReference>
<dbReference type="GeneTree" id="ENSGT01140000282659"/>
<dbReference type="PANTHER" id="PTHR13869">
    <property type="entry name" value="MYELIN P0 RELATED"/>
    <property type="match status" value="1"/>
</dbReference>
<dbReference type="Proteomes" id="UP000261360">
    <property type="component" value="Unplaced"/>
</dbReference>
<comment type="subcellular location">
    <subcellularLocation>
        <location evidence="1">Membrane</location>
        <topology evidence="1">Single-pass type I membrane protein</topology>
    </subcellularLocation>
</comment>
<evidence type="ECO:0000313" key="14">
    <source>
        <dbReference type="Proteomes" id="UP000261360"/>
    </source>
</evidence>
<organism evidence="13 14">
    <name type="scientific">Seriola lalandi dorsalis</name>
    <dbReference type="NCBI Taxonomy" id="1841481"/>
    <lineage>
        <taxon>Eukaryota</taxon>
        <taxon>Metazoa</taxon>
        <taxon>Chordata</taxon>
        <taxon>Craniata</taxon>
        <taxon>Vertebrata</taxon>
        <taxon>Euteleostomi</taxon>
        <taxon>Actinopterygii</taxon>
        <taxon>Neopterygii</taxon>
        <taxon>Teleostei</taxon>
        <taxon>Neoteleostei</taxon>
        <taxon>Acanthomorphata</taxon>
        <taxon>Carangaria</taxon>
        <taxon>Carangiformes</taxon>
        <taxon>Carangidae</taxon>
        <taxon>Seriola</taxon>
    </lineage>
</organism>
<dbReference type="SMART" id="SM00409">
    <property type="entry name" value="IG"/>
    <property type="match status" value="1"/>
</dbReference>
<dbReference type="InterPro" id="IPR036179">
    <property type="entry name" value="Ig-like_dom_sf"/>
</dbReference>
<protein>
    <submittedName>
        <fullName evidence="13">Uncharacterized LOC111647016</fullName>
    </submittedName>
</protein>
<sequence length="236" mass="26431">MRSFTVATASFLCCVSWISVSVSQSQTVEVQSGENVTLLCSNISRSPTQMEWFRLVNRTKASCISSMYKPENEASFCVGFQNRFEMSSNISTVFLKIKRVDVSDSGLYFCGFYKDTHTVITDTIHLNVQGNNKSDYEEDCNSEEIPGGMTNLMSVVLGGLTVFLTIVVIVLAVKIRKLPKAVNEEPQTERNKVKQLVGQRGDLNYAALSFQTKPKRNRRPASERELEPNVVYAATR</sequence>
<evidence type="ECO:0000256" key="2">
    <source>
        <dbReference type="ARBA" id="ARBA00022692"/>
    </source>
</evidence>
<feature type="chain" id="PRO_5017176312" evidence="11">
    <location>
        <begin position="28"/>
        <end position="236"/>
    </location>
</feature>
<keyword evidence="5 10" id="KW-0472">Membrane</keyword>
<dbReference type="InterPro" id="IPR000920">
    <property type="entry name" value="Myelin_P0-rel"/>
</dbReference>
<evidence type="ECO:0000256" key="10">
    <source>
        <dbReference type="SAM" id="Phobius"/>
    </source>
</evidence>
<evidence type="ECO:0000256" key="8">
    <source>
        <dbReference type="ARBA" id="ARBA00023319"/>
    </source>
</evidence>
<feature type="domain" description="Ig-like" evidence="12">
    <location>
        <begin position="18"/>
        <end position="110"/>
    </location>
</feature>
<reference evidence="13" key="2">
    <citation type="submission" date="2025-09" db="UniProtKB">
        <authorList>
            <consortium name="Ensembl"/>
        </authorList>
    </citation>
    <scope>IDENTIFICATION</scope>
</reference>
<evidence type="ECO:0000256" key="1">
    <source>
        <dbReference type="ARBA" id="ARBA00004479"/>
    </source>
</evidence>
<dbReference type="Pfam" id="PF07686">
    <property type="entry name" value="V-set"/>
    <property type="match status" value="1"/>
</dbReference>
<name>A0A3B4Y3C7_SERLL</name>
<dbReference type="STRING" id="1841481.ENSSLDP00000022368"/>
<dbReference type="SMART" id="SM00406">
    <property type="entry name" value="IGv"/>
    <property type="match status" value="1"/>
</dbReference>
<dbReference type="SUPFAM" id="SSF48726">
    <property type="entry name" value="Immunoglobulin"/>
    <property type="match status" value="1"/>
</dbReference>
<dbReference type="AlphaFoldDB" id="A0A3B4Y3C7"/>
<evidence type="ECO:0000313" key="13">
    <source>
        <dbReference type="Ensembl" id="ENSSLDP00000022368.1"/>
    </source>
</evidence>
<evidence type="ECO:0000256" key="5">
    <source>
        <dbReference type="ARBA" id="ARBA00023136"/>
    </source>
</evidence>
<dbReference type="PROSITE" id="PS50835">
    <property type="entry name" value="IG_LIKE"/>
    <property type="match status" value="1"/>
</dbReference>
<dbReference type="InterPro" id="IPR013783">
    <property type="entry name" value="Ig-like_fold"/>
</dbReference>